<gene>
    <name evidence="2" type="ORF">E5983_08915</name>
</gene>
<protein>
    <submittedName>
        <fullName evidence="2">DUF4956 domain-containing protein</fullName>
    </submittedName>
</protein>
<dbReference type="RefSeq" id="WP_160333478.1">
    <property type="nucleotide sequence ID" value="NZ_WSRS01000131.1"/>
</dbReference>
<sequence>MQETLFNSVFSTTTGVPTIDTLSLSTSLLVSLLLGLILAAAYKYRTFYTKEFVMTLTLLPTLIAMIIFMVNGNLGAGVAVAGTFSLIRFRSAAASSKELLLIFTATAIGLTTGMGYLLLATCSTLFICLLLWALENSSFTKVSRSKRHLQITLPRDYDYEDLFAKNFPNHHTDSHLLSLKSQKKGDQLILEYEVEFDASIHDKDILDTLLKLAPDVEVSLTKTAQKRKTL</sequence>
<feature type="transmembrane region" description="Helical" evidence="1">
    <location>
        <begin position="62"/>
        <end position="87"/>
    </location>
</feature>
<proteinExistence type="predicted"/>
<reference evidence="2 3" key="1">
    <citation type="submission" date="2019-12" db="EMBL/GenBank/DDBJ databases">
        <title>Microbes associate with the intestines of laboratory mice.</title>
        <authorList>
            <person name="Navarre W."/>
            <person name="Wong E."/>
        </authorList>
    </citation>
    <scope>NUCLEOTIDE SEQUENCE [LARGE SCALE GENOMIC DNA]</scope>
    <source>
        <strain evidence="2 3">NM51_B2-22</strain>
    </source>
</reference>
<evidence type="ECO:0000313" key="3">
    <source>
        <dbReference type="Proteomes" id="UP000461595"/>
    </source>
</evidence>
<dbReference type="EMBL" id="WSRS01000131">
    <property type="protein sequence ID" value="MVX59741.1"/>
    <property type="molecule type" value="Genomic_DNA"/>
</dbReference>
<dbReference type="OrthoDB" id="9803265at2"/>
<keyword evidence="1" id="KW-0812">Transmembrane</keyword>
<dbReference type="AlphaFoldDB" id="A0A7X3KCI1"/>
<keyword evidence="1" id="KW-1133">Transmembrane helix</keyword>
<evidence type="ECO:0000313" key="2">
    <source>
        <dbReference type="EMBL" id="MVX59741.1"/>
    </source>
</evidence>
<dbReference type="Pfam" id="PF16316">
    <property type="entry name" value="DUF4956"/>
    <property type="match status" value="1"/>
</dbReference>
<evidence type="ECO:0000256" key="1">
    <source>
        <dbReference type="SAM" id="Phobius"/>
    </source>
</evidence>
<keyword evidence="1" id="KW-0472">Membrane</keyword>
<dbReference type="InterPro" id="IPR032531">
    <property type="entry name" value="DUF4956"/>
</dbReference>
<comment type="caution">
    <text evidence="2">The sequence shown here is derived from an EMBL/GenBank/DDBJ whole genome shotgun (WGS) entry which is preliminary data.</text>
</comment>
<feature type="transmembrane region" description="Helical" evidence="1">
    <location>
        <begin position="21"/>
        <end position="42"/>
    </location>
</feature>
<accession>A0A7X3KCI1</accession>
<organism evidence="2 3">
    <name type="scientific">Streptococcus danieliae</name>
    <dbReference type="NCBI Taxonomy" id="747656"/>
    <lineage>
        <taxon>Bacteria</taxon>
        <taxon>Bacillati</taxon>
        <taxon>Bacillota</taxon>
        <taxon>Bacilli</taxon>
        <taxon>Lactobacillales</taxon>
        <taxon>Streptococcaceae</taxon>
        <taxon>Streptococcus</taxon>
    </lineage>
</organism>
<dbReference type="Proteomes" id="UP000461595">
    <property type="component" value="Unassembled WGS sequence"/>
</dbReference>
<name>A0A7X3KCI1_9STRE</name>
<feature type="transmembrane region" description="Helical" evidence="1">
    <location>
        <begin position="99"/>
        <end position="132"/>
    </location>
</feature>